<dbReference type="PANTHER" id="PTHR11956:SF5">
    <property type="entry name" value="ARGININE--TRNA LIGASE, CYTOPLASMIC"/>
    <property type="match status" value="1"/>
</dbReference>
<evidence type="ECO:0000256" key="6">
    <source>
        <dbReference type="ARBA" id="ARBA00022840"/>
    </source>
</evidence>
<name>A0A226BX07_9FIRM</name>
<keyword evidence="3 10" id="KW-0963">Cytoplasm</keyword>
<dbReference type="Gene3D" id="3.40.50.620">
    <property type="entry name" value="HUPs"/>
    <property type="match status" value="1"/>
</dbReference>
<dbReference type="InterPro" id="IPR001278">
    <property type="entry name" value="Arg-tRNA-ligase"/>
</dbReference>
<feature type="domain" description="Arginyl tRNA synthetase N-terminal" evidence="13">
    <location>
        <begin position="6"/>
        <end position="85"/>
    </location>
</feature>
<protein>
    <recommendedName>
        <fullName evidence="10">Arginine--tRNA ligase</fullName>
        <ecNumber evidence="10">6.1.1.19</ecNumber>
    </recommendedName>
    <alternativeName>
        <fullName evidence="10">Arginyl-tRNA synthetase</fullName>
        <shortName evidence="10">ArgRS</shortName>
    </alternativeName>
</protein>
<dbReference type="InterPro" id="IPR008909">
    <property type="entry name" value="DALR_anticod-bd"/>
</dbReference>
<evidence type="ECO:0000256" key="2">
    <source>
        <dbReference type="ARBA" id="ARBA00005594"/>
    </source>
</evidence>
<proteinExistence type="inferred from homology"/>
<dbReference type="Pfam" id="PF05746">
    <property type="entry name" value="DALR_1"/>
    <property type="match status" value="1"/>
</dbReference>
<dbReference type="Pfam" id="PF03485">
    <property type="entry name" value="Arg_tRNA_synt_N"/>
    <property type="match status" value="1"/>
</dbReference>
<keyword evidence="7 10" id="KW-0648">Protein biosynthesis</keyword>
<keyword evidence="5 10" id="KW-0547">Nucleotide-binding</keyword>
<dbReference type="GO" id="GO:0005737">
    <property type="term" value="C:cytoplasm"/>
    <property type="evidence" value="ECO:0007669"/>
    <property type="project" value="UniProtKB-SubCell"/>
</dbReference>
<comment type="subcellular location">
    <subcellularLocation>
        <location evidence="1 10">Cytoplasm</location>
    </subcellularLocation>
</comment>
<dbReference type="InterPro" id="IPR036695">
    <property type="entry name" value="Arg-tRNA-synth_N_sf"/>
</dbReference>
<evidence type="ECO:0000256" key="4">
    <source>
        <dbReference type="ARBA" id="ARBA00022598"/>
    </source>
</evidence>
<dbReference type="NCBIfam" id="TIGR00456">
    <property type="entry name" value="argS"/>
    <property type="match status" value="1"/>
</dbReference>
<comment type="catalytic activity">
    <reaction evidence="9 10">
        <text>tRNA(Arg) + L-arginine + ATP = L-arginyl-tRNA(Arg) + AMP + diphosphate</text>
        <dbReference type="Rhea" id="RHEA:20301"/>
        <dbReference type="Rhea" id="RHEA-COMP:9658"/>
        <dbReference type="Rhea" id="RHEA-COMP:9673"/>
        <dbReference type="ChEBI" id="CHEBI:30616"/>
        <dbReference type="ChEBI" id="CHEBI:32682"/>
        <dbReference type="ChEBI" id="CHEBI:33019"/>
        <dbReference type="ChEBI" id="CHEBI:78442"/>
        <dbReference type="ChEBI" id="CHEBI:78513"/>
        <dbReference type="ChEBI" id="CHEBI:456215"/>
        <dbReference type="EC" id="6.1.1.19"/>
    </reaction>
</comment>
<dbReference type="CDD" id="cd07956">
    <property type="entry name" value="Anticodon_Ia_Arg"/>
    <property type="match status" value="1"/>
</dbReference>
<dbReference type="Gene3D" id="3.30.1360.70">
    <property type="entry name" value="Arginyl tRNA synthetase N-terminal domain"/>
    <property type="match status" value="1"/>
</dbReference>
<dbReference type="SUPFAM" id="SSF55190">
    <property type="entry name" value="Arginyl-tRNA synthetase (ArgRS), N-terminal 'additional' domain"/>
    <property type="match status" value="1"/>
</dbReference>
<dbReference type="SMART" id="SM01016">
    <property type="entry name" value="Arg_tRNA_synt_N"/>
    <property type="match status" value="1"/>
</dbReference>
<dbReference type="SUPFAM" id="SSF52374">
    <property type="entry name" value="Nucleotidylyl transferase"/>
    <property type="match status" value="1"/>
</dbReference>
<dbReference type="GO" id="GO:0005524">
    <property type="term" value="F:ATP binding"/>
    <property type="evidence" value="ECO:0007669"/>
    <property type="project" value="UniProtKB-UniRule"/>
</dbReference>
<evidence type="ECO:0000256" key="5">
    <source>
        <dbReference type="ARBA" id="ARBA00022741"/>
    </source>
</evidence>
<dbReference type="SUPFAM" id="SSF47323">
    <property type="entry name" value="Anticodon-binding domain of a subclass of class I aminoacyl-tRNA synthetases"/>
    <property type="match status" value="1"/>
</dbReference>
<dbReference type="HAMAP" id="MF_00123">
    <property type="entry name" value="Arg_tRNA_synth"/>
    <property type="match status" value="1"/>
</dbReference>
<dbReference type="Pfam" id="PF00750">
    <property type="entry name" value="tRNA-synt_1d"/>
    <property type="match status" value="1"/>
</dbReference>
<evidence type="ECO:0000256" key="1">
    <source>
        <dbReference type="ARBA" id="ARBA00004496"/>
    </source>
</evidence>
<dbReference type="SMART" id="SM00836">
    <property type="entry name" value="DALR_1"/>
    <property type="match status" value="1"/>
</dbReference>
<dbReference type="AlphaFoldDB" id="A0A226BX07"/>
<reference evidence="14 15" key="1">
    <citation type="submission" date="2017-06" db="EMBL/GenBank/DDBJ databases">
        <title>Draft Genome Sequence of Natranaerobius trueperi halophilic, alkalithermophilic bacteria from soda lakes.</title>
        <authorList>
            <person name="Zhao B."/>
        </authorList>
    </citation>
    <scope>NUCLEOTIDE SEQUENCE [LARGE SCALE GENOMIC DNA]</scope>
    <source>
        <strain evidence="14 15">DSM 18760</strain>
    </source>
</reference>
<keyword evidence="4 10" id="KW-0436">Ligase</keyword>
<keyword evidence="15" id="KW-1185">Reference proteome</keyword>
<evidence type="ECO:0000259" key="12">
    <source>
        <dbReference type="SMART" id="SM00836"/>
    </source>
</evidence>
<dbReference type="GO" id="GO:0004814">
    <property type="term" value="F:arginine-tRNA ligase activity"/>
    <property type="evidence" value="ECO:0007669"/>
    <property type="project" value="UniProtKB-UniRule"/>
</dbReference>
<evidence type="ECO:0000313" key="14">
    <source>
        <dbReference type="EMBL" id="OWZ83578.1"/>
    </source>
</evidence>
<dbReference type="RefSeq" id="WP_089023699.1">
    <property type="nucleotide sequence ID" value="NZ_NIQC01000015.1"/>
</dbReference>
<dbReference type="InterPro" id="IPR014729">
    <property type="entry name" value="Rossmann-like_a/b/a_fold"/>
</dbReference>
<dbReference type="EC" id="6.1.1.19" evidence="10"/>
<dbReference type="GO" id="GO:0006420">
    <property type="term" value="P:arginyl-tRNA aminoacylation"/>
    <property type="evidence" value="ECO:0007669"/>
    <property type="project" value="UniProtKB-UniRule"/>
</dbReference>
<evidence type="ECO:0000256" key="10">
    <source>
        <dbReference type="HAMAP-Rule" id="MF_00123"/>
    </source>
</evidence>
<dbReference type="FunFam" id="3.40.50.620:FF:000116">
    <property type="entry name" value="Arginine--tRNA ligase"/>
    <property type="match status" value="1"/>
</dbReference>
<comment type="caution">
    <text evidence="10">Lacks conserved residue(s) required for the propagation of feature annotation.</text>
</comment>
<feature type="domain" description="DALR anticodon binding" evidence="12">
    <location>
        <begin position="451"/>
        <end position="567"/>
    </location>
</feature>
<dbReference type="EMBL" id="NIQC01000015">
    <property type="protein sequence ID" value="OWZ83578.1"/>
    <property type="molecule type" value="Genomic_DNA"/>
</dbReference>
<dbReference type="OrthoDB" id="9805987at2"/>
<evidence type="ECO:0000256" key="7">
    <source>
        <dbReference type="ARBA" id="ARBA00022917"/>
    </source>
</evidence>
<comment type="caution">
    <text evidence="14">The sequence shown here is derived from an EMBL/GenBank/DDBJ whole genome shotgun (WGS) entry which is preliminary data.</text>
</comment>
<dbReference type="Gene3D" id="1.10.730.10">
    <property type="entry name" value="Isoleucyl-tRNA Synthetase, Domain 1"/>
    <property type="match status" value="1"/>
</dbReference>
<dbReference type="PRINTS" id="PR01038">
    <property type="entry name" value="TRNASYNTHARG"/>
</dbReference>
<gene>
    <name evidence="10" type="primary">argS</name>
    <name evidence="14" type="ORF">CDO51_07655</name>
</gene>
<comment type="similarity">
    <text evidence="2 10 11">Belongs to the class-I aminoacyl-tRNA synthetase family.</text>
</comment>
<keyword evidence="6 10" id="KW-0067">ATP-binding</keyword>
<comment type="subunit">
    <text evidence="10">Monomer.</text>
</comment>
<evidence type="ECO:0000256" key="11">
    <source>
        <dbReference type="RuleBase" id="RU363038"/>
    </source>
</evidence>
<keyword evidence="8 10" id="KW-0030">Aminoacyl-tRNA synthetase</keyword>
<dbReference type="PANTHER" id="PTHR11956">
    <property type="entry name" value="ARGINYL-TRNA SYNTHETASE"/>
    <property type="match status" value="1"/>
</dbReference>
<accession>A0A226BX07</accession>
<dbReference type="Proteomes" id="UP000214588">
    <property type="component" value="Unassembled WGS sequence"/>
</dbReference>
<evidence type="ECO:0000256" key="9">
    <source>
        <dbReference type="ARBA" id="ARBA00049339"/>
    </source>
</evidence>
<dbReference type="InterPro" id="IPR035684">
    <property type="entry name" value="ArgRS_core"/>
</dbReference>
<evidence type="ECO:0000256" key="3">
    <source>
        <dbReference type="ARBA" id="ARBA00022490"/>
    </source>
</evidence>
<evidence type="ECO:0000313" key="15">
    <source>
        <dbReference type="Proteomes" id="UP000214588"/>
    </source>
</evidence>
<organism evidence="14 15">
    <name type="scientific">Natranaerobius trueperi</name>
    <dbReference type="NCBI Taxonomy" id="759412"/>
    <lineage>
        <taxon>Bacteria</taxon>
        <taxon>Bacillati</taxon>
        <taxon>Bacillota</taxon>
        <taxon>Clostridia</taxon>
        <taxon>Natranaerobiales</taxon>
        <taxon>Natranaerobiaceae</taxon>
        <taxon>Natranaerobius</taxon>
    </lineage>
</organism>
<dbReference type="InterPro" id="IPR005148">
    <property type="entry name" value="Arg-tRNA-synth_N"/>
</dbReference>
<evidence type="ECO:0000259" key="13">
    <source>
        <dbReference type="SMART" id="SM01016"/>
    </source>
</evidence>
<dbReference type="CDD" id="cd00671">
    <property type="entry name" value="ArgRS_core"/>
    <property type="match status" value="1"/>
</dbReference>
<dbReference type="InterPro" id="IPR009080">
    <property type="entry name" value="tRNAsynth_Ia_anticodon-bd"/>
</dbReference>
<evidence type="ECO:0000256" key="8">
    <source>
        <dbReference type="ARBA" id="ARBA00023146"/>
    </source>
</evidence>
<dbReference type="FunFam" id="1.10.730.10:FF:000008">
    <property type="entry name" value="Arginine--tRNA ligase"/>
    <property type="match status" value="1"/>
</dbReference>
<sequence length="567" mass="65620">MEEFRQKIADLLIDRLPELSKGDILDDIEIPPDKSLGDFAFPCFKLAKIYKQNPAQIATNVVDEINENEFFEKIEATGPYINFKSNLTLLSSKTLQKIQKQKEQYGYDDEGNGKTVVIDFSSPNIAKPFGFGHLRSTVIGNALSNIYDRLGYNVERINHLGDWGTQFGNLIAAYTKWGEKEKLREDPIDYLYELYVKFHEETENDLELKDEGRKWFRKLEESDETAVKLWKWFKDLSLQEFERIYKKLGVSFDSYKGEAFYDDKLEDTVERIQQSGITSYSEGALIVDLSAENLPPCLIKKKDGATLYVTRDLSAAMYRFEKYKFHKALYVVGVDQELHFKQMFKVLDKMGYEWANNLEHIQFGLIKFQDGKMSTRRGNLVFLEDVLKKAQSLALDIIKEKNPDLENKEEVAEMVGVGAIIFGDLSNDRIKEVTFDWERILDFNGETAPYLQYTHARICSILQKAGIALEYNEKHIEQIQSEYEKNVIQLLASYPDALKRARNVNKPHIVARYLLELAREFNRFYNNCPILNENEEVKNARLIIIDSVRQVIVNGLAIMGIKAPKQM</sequence>